<evidence type="ECO:0000313" key="2">
    <source>
        <dbReference type="EMBL" id="MBE8717555.1"/>
    </source>
</evidence>
<dbReference type="AlphaFoldDB" id="A0A928YUK5"/>
<proteinExistence type="predicted"/>
<dbReference type="RefSeq" id="WP_193909467.1">
    <property type="nucleotide sequence ID" value="NZ_PRDL01000001.1"/>
</dbReference>
<comment type="caution">
    <text evidence="2">The sequence shown here is derived from an EMBL/GenBank/DDBJ whole genome shotgun (WGS) entry which is preliminary data.</text>
</comment>
<keyword evidence="3" id="KW-1185">Reference proteome</keyword>
<keyword evidence="1" id="KW-1133">Transmembrane helix</keyword>
<keyword evidence="1" id="KW-0812">Transmembrane</keyword>
<gene>
    <name evidence="2" type="ORF">C4F51_10175</name>
</gene>
<evidence type="ECO:0000313" key="3">
    <source>
        <dbReference type="Proteomes" id="UP000652567"/>
    </source>
</evidence>
<feature type="transmembrane region" description="Helical" evidence="1">
    <location>
        <begin position="6"/>
        <end position="26"/>
    </location>
</feature>
<accession>A0A928YUK5</accession>
<evidence type="ECO:0000256" key="1">
    <source>
        <dbReference type="SAM" id="Phobius"/>
    </source>
</evidence>
<name>A0A928YUK5_9GAMM</name>
<sequence>MLYTFIALIVLVPALFIAYKALRLLFRDTWFAAWLKGTVGIALLAVSVFIGLIAWDLLGYSQALKEQNVATLTFTQIEPQHFEVKLVDAKGNEQHYKLRGDQWQLDARLVKFKGYLARFGAHPGYRLERLSGRYYRLDQELSAERTVYQLGDSLYGVDAWRWVNEHPDWLPVVDAVYGSATYLPLADKAAYEVSLSHTGLLARPLNAAAEAAVNRWQ</sequence>
<dbReference type="EMBL" id="PRDL01000001">
    <property type="protein sequence ID" value="MBE8717555.1"/>
    <property type="molecule type" value="Genomic_DNA"/>
</dbReference>
<dbReference type="Proteomes" id="UP000652567">
    <property type="component" value="Unassembled WGS sequence"/>
</dbReference>
<organism evidence="2 3">
    <name type="scientific">Cellvibrio polysaccharolyticus</name>
    <dbReference type="NCBI Taxonomy" id="2082724"/>
    <lineage>
        <taxon>Bacteria</taxon>
        <taxon>Pseudomonadati</taxon>
        <taxon>Pseudomonadota</taxon>
        <taxon>Gammaproteobacteria</taxon>
        <taxon>Cellvibrionales</taxon>
        <taxon>Cellvibrionaceae</taxon>
        <taxon>Cellvibrio</taxon>
    </lineage>
</organism>
<protein>
    <submittedName>
        <fullName evidence="2">Cation/multidrug efflux pump</fullName>
    </submittedName>
</protein>
<reference evidence="2" key="1">
    <citation type="submission" date="2018-07" db="EMBL/GenBank/DDBJ databases">
        <title>Genome assembly of strain Ka43.</title>
        <authorList>
            <person name="Kukolya J."/>
            <person name="Nagy I."/>
            <person name="Horvath B."/>
            <person name="Toth A."/>
        </authorList>
    </citation>
    <scope>NUCLEOTIDE SEQUENCE</scope>
    <source>
        <strain evidence="2">KB43</strain>
    </source>
</reference>
<keyword evidence="1" id="KW-0472">Membrane</keyword>
<feature type="transmembrane region" description="Helical" evidence="1">
    <location>
        <begin position="38"/>
        <end position="58"/>
    </location>
</feature>